<dbReference type="InterPro" id="IPR011335">
    <property type="entry name" value="Restrct_endonuc-II-like"/>
</dbReference>
<name>A0A558D0N3_9GAMM</name>
<evidence type="ECO:0000313" key="1">
    <source>
        <dbReference type="EMBL" id="TVT54572.1"/>
    </source>
</evidence>
<protein>
    <submittedName>
        <fullName evidence="1">YaeQ family protein</fullName>
    </submittedName>
</protein>
<accession>A0A558D0N3</accession>
<comment type="caution">
    <text evidence="1">The sequence shown here is derived from an EMBL/GenBank/DDBJ whole genome shotgun (WGS) entry which is preliminary data.</text>
</comment>
<dbReference type="PIRSF" id="PIRSF011484">
    <property type="entry name" value="YaeQ"/>
    <property type="match status" value="1"/>
</dbReference>
<dbReference type="PANTHER" id="PTHR38784">
    <property type="entry name" value="SUCROSE PHOSPHORYLASE"/>
    <property type="match status" value="1"/>
</dbReference>
<reference evidence="1 2" key="1">
    <citation type="submission" date="2019-07" db="EMBL/GenBank/DDBJ databases">
        <title>The pathways for chlorine oxyanion respiration interact through the shared metabolite chlorate.</title>
        <authorList>
            <person name="Barnum T.P."/>
            <person name="Cheng Y."/>
            <person name="Hill K.A."/>
            <person name="Lucas L.N."/>
            <person name="Carlson H.K."/>
            <person name="Coates J.D."/>
        </authorList>
    </citation>
    <scope>NUCLEOTIDE SEQUENCE [LARGE SCALE GENOMIC DNA]</scope>
    <source>
        <strain evidence="1">BK-3</strain>
    </source>
</reference>
<organism evidence="1 2">
    <name type="scientific">Sedimenticola thiotaurini</name>
    <dbReference type="NCBI Taxonomy" id="1543721"/>
    <lineage>
        <taxon>Bacteria</taxon>
        <taxon>Pseudomonadati</taxon>
        <taxon>Pseudomonadota</taxon>
        <taxon>Gammaproteobacteria</taxon>
        <taxon>Chromatiales</taxon>
        <taxon>Sedimenticolaceae</taxon>
        <taxon>Sedimenticola</taxon>
    </lineage>
</organism>
<dbReference type="AlphaFoldDB" id="A0A558D0N3"/>
<gene>
    <name evidence="1" type="ORF">FHK82_10285</name>
</gene>
<dbReference type="SUPFAM" id="SSF52980">
    <property type="entry name" value="Restriction endonuclease-like"/>
    <property type="match status" value="1"/>
</dbReference>
<dbReference type="Pfam" id="PF07152">
    <property type="entry name" value="YaeQ"/>
    <property type="match status" value="1"/>
</dbReference>
<dbReference type="PANTHER" id="PTHR38784:SF1">
    <property type="entry name" value="SUCROSE PHOSPHORYLASE"/>
    <property type="match status" value="1"/>
</dbReference>
<sequence>MAEKSTIYRAQINLSDIDRGIYTERQLTLACHPSETTERLLARIIAYCLCFEEELEFTKGICEGASPDIWHRDMGQRIEHWIEVGLPTPERIQEASRRARQVTFYLYGKHLDRWQQMHREKLVHLTNLRLFIIEADFLKLLVGNIAKNMSWSLTQTEGTLYLSDGKQDLSTTIEPVYLQ</sequence>
<dbReference type="Gene3D" id="3.10.640.10">
    <property type="entry name" value="Restriction endonuclease-like alpha-beta roll domain"/>
    <property type="match status" value="1"/>
</dbReference>
<dbReference type="InterPro" id="IPR038590">
    <property type="entry name" value="YaeQ_sf"/>
</dbReference>
<dbReference type="SMART" id="SM01322">
    <property type="entry name" value="YaeQ"/>
    <property type="match status" value="1"/>
</dbReference>
<proteinExistence type="predicted"/>
<dbReference type="EMBL" id="VMRY01000041">
    <property type="protein sequence ID" value="TVT54572.1"/>
    <property type="molecule type" value="Genomic_DNA"/>
</dbReference>
<evidence type="ECO:0000313" key="2">
    <source>
        <dbReference type="Proteomes" id="UP000317355"/>
    </source>
</evidence>
<dbReference type="Proteomes" id="UP000317355">
    <property type="component" value="Unassembled WGS sequence"/>
</dbReference>
<dbReference type="InterPro" id="IPR009822">
    <property type="entry name" value="YaeQ"/>
</dbReference>